<dbReference type="InterPro" id="IPR027417">
    <property type="entry name" value="P-loop_NTPase"/>
</dbReference>
<evidence type="ECO:0000313" key="8">
    <source>
        <dbReference type="Proteomes" id="UP000094487"/>
    </source>
</evidence>
<dbReference type="SUPFAM" id="SSF52540">
    <property type="entry name" value="P-loop containing nucleoside triphosphate hydrolases"/>
    <property type="match status" value="1"/>
</dbReference>
<proteinExistence type="predicted"/>
<dbReference type="Proteomes" id="UP000094487">
    <property type="component" value="Unassembled WGS sequence"/>
</dbReference>
<sequence length="260" mass="27931">MVMLVTRNLSVMLGHRRILDGIDLDFAPGALIGVVGPNGAGKSTLVRALTGLIAYSGSIALDGCEASTIARRERARATAYLPQGQTLHWPLTVDRLVQLGRLPHLGPLSRIVDVDRAAIERAMVRADVLTLRDRIATELSGGERARAMLARALAVEAPILIADEPLAALDPLHQFEVMELLAAEAAAGRTVIAVLHDLAMAARYCSRIVMIEHGRVVADDRPVAVLGSQRLAAVYGIRAEMDWRGDVPRLALLGRLQDPG</sequence>
<dbReference type="PROSITE" id="PS50893">
    <property type="entry name" value="ABC_TRANSPORTER_2"/>
    <property type="match status" value="1"/>
</dbReference>
<dbReference type="PROSITE" id="PS00211">
    <property type="entry name" value="ABC_TRANSPORTER_1"/>
    <property type="match status" value="1"/>
</dbReference>
<keyword evidence="3" id="KW-0067">ATP-binding</keyword>
<dbReference type="PANTHER" id="PTHR42794:SF1">
    <property type="entry name" value="HEMIN IMPORT ATP-BINDING PROTEIN HMUV"/>
    <property type="match status" value="1"/>
</dbReference>
<evidence type="ECO:0000259" key="6">
    <source>
        <dbReference type="PROSITE" id="PS50893"/>
    </source>
</evidence>
<name>A0A1E3LW22_9SPHN</name>
<dbReference type="GO" id="GO:0016887">
    <property type="term" value="F:ATP hydrolysis activity"/>
    <property type="evidence" value="ECO:0007669"/>
    <property type="project" value="InterPro"/>
</dbReference>
<organism evidence="7 8">
    <name type="scientific">Sphingomonas turrisvirgatae</name>
    <dbReference type="NCBI Taxonomy" id="1888892"/>
    <lineage>
        <taxon>Bacteria</taxon>
        <taxon>Pseudomonadati</taxon>
        <taxon>Pseudomonadota</taxon>
        <taxon>Alphaproteobacteria</taxon>
        <taxon>Sphingomonadales</taxon>
        <taxon>Sphingomonadaceae</taxon>
        <taxon>Sphingomonas</taxon>
    </lineage>
</organism>
<evidence type="ECO:0000256" key="4">
    <source>
        <dbReference type="ARBA" id="ARBA00022967"/>
    </source>
</evidence>
<evidence type="ECO:0000256" key="2">
    <source>
        <dbReference type="ARBA" id="ARBA00022741"/>
    </source>
</evidence>
<evidence type="ECO:0000256" key="5">
    <source>
        <dbReference type="ARBA" id="ARBA00037066"/>
    </source>
</evidence>
<gene>
    <name evidence="7" type="ORF">BFL28_16415</name>
</gene>
<dbReference type="STRING" id="1888892.BFL28_16415"/>
<reference evidence="7 8" key="1">
    <citation type="submission" date="2016-08" db="EMBL/GenBank/DDBJ databases">
        <title>Draft genome of the agarase producing Sphingomonas sp. MCT13.</title>
        <authorList>
            <person name="D'Andrea M.M."/>
            <person name="Rossolini G.M."/>
            <person name="Thaller M.C."/>
        </authorList>
    </citation>
    <scope>NUCLEOTIDE SEQUENCE [LARGE SCALE GENOMIC DNA]</scope>
    <source>
        <strain evidence="7 8">MCT13</strain>
    </source>
</reference>
<keyword evidence="4" id="KW-1278">Translocase</keyword>
<dbReference type="GO" id="GO:0005524">
    <property type="term" value="F:ATP binding"/>
    <property type="evidence" value="ECO:0007669"/>
    <property type="project" value="UniProtKB-KW"/>
</dbReference>
<accession>A0A1E3LW22</accession>
<dbReference type="Pfam" id="PF00005">
    <property type="entry name" value="ABC_tran"/>
    <property type="match status" value="1"/>
</dbReference>
<dbReference type="OrthoDB" id="9810077at2"/>
<feature type="domain" description="ABC transporter" evidence="6">
    <location>
        <begin position="4"/>
        <end position="238"/>
    </location>
</feature>
<dbReference type="RefSeq" id="WP_069320319.1">
    <property type="nucleotide sequence ID" value="NZ_MDDS01000022.1"/>
</dbReference>
<dbReference type="Gene3D" id="3.40.50.300">
    <property type="entry name" value="P-loop containing nucleotide triphosphate hydrolases"/>
    <property type="match status" value="1"/>
</dbReference>
<keyword evidence="1" id="KW-0813">Transport</keyword>
<evidence type="ECO:0000256" key="1">
    <source>
        <dbReference type="ARBA" id="ARBA00022448"/>
    </source>
</evidence>
<evidence type="ECO:0000256" key="3">
    <source>
        <dbReference type="ARBA" id="ARBA00022840"/>
    </source>
</evidence>
<dbReference type="InterPro" id="IPR003439">
    <property type="entry name" value="ABC_transporter-like_ATP-bd"/>
</dbReference>
<dbReference type="AlphaFoldDB" id="A0A1E3LW22"/>
<protein>
    <submittedName>
        <fullName evidence="7">ABC transporter</fullName>
    </submittedName>
</protein>
<comment type="caution">
    <text evidence="7">The sequence shown here is derived from an EMBL/GenBank/DDBJ whole genome shotgun (WGS) entry which is preliminary data.</text>
</comment>
<dbReference type="PANTHER" id="PTHR42794">
    <property type="entry name" value="HEMIN IMPORT ATP-BINDING PROTEIN HMUV"/>
    <property type="match status" value="1"/>
</dbReference>
<keyword evidence="2" id="KW-0547">Nucleotide-binding</keyword>
<evidence type="ECO:0000313" key="7">
    <source>
        <dbReference type="EMBL" id="ODP37972.1"/>
    </source>
</evidence>
<dbReference type="InterPro" id="IPR017871">
    <property type="entry name" value="ABC_transporter-like_CS"/>
</dbReference>
<keyword evidence="8" id="KW-1185">Reference proteome</keyword>
<dbReference type="EMBL" id="MDDS01000022">
    <property type="protein sequence ID" value="ODP37972.1"/>
    <property type="molecule type" value="Genomic_DNA"/>
</dbReference>
<dbReference type="SMART" id="SM00382">
    <property type="entry name" value="AAA"/>
    <property type="match status" value="1"/>
</dbReference>
<comment type="function">
    <text evidence="5">Part of the ABC transporter complex HmuTUV involved in hemin import. Responsible for energy coupling to the transport system.</text>
</comment>
<dbReference type="InterPro" id="IPR003593">
    <property type="entry name" value="AAA+_ATPase"/>
</dbReference>